<dbReference type="InterPro" id="IPR045851">
    <property type="entry name" value="AMP-bd_C_sf"/>
</dbReference>
<comment type="subcellular location">
    <subcellularLocation>
        <location evidence="1">Membrane</location>
    </subcellularLocation>
</comment>
<dbReference type="Gene3D" id="3.30.300.30">
    <property type="match status" value="1"/>
</dbReference>
<evidence type="ECO:0000313" key="5">
    <source>
        <dbReference type="EMBL" id="QUV95640.1"/>
    </source>
</evidence>
<reference evidence="5 6" key="1">
    <citation type="submission" date="2021-03" db="EMBL/GenBank/DDBJ databases">
        <title>Genomic and phenotypic characterization of Chloracidobacterium isolates provides evidence for multiple species.</title>
        <authorList>
            <person name="Saini M.K."/>
            <person name="Costas A.M.G."/>
            <person name="Tank M."/>
            <person name="Bryant D.A."/>
        </authorList>
    </citation>
    <scope>NUCLEOTIDE SEQUENCE [LARGE SCALE GENOMIC DNA]</scope>
    <source>
        <strain evidence="5 6">N</strain>
    </source>
</reference>
<evidence type="ECO:0000259" key="4">
    <source>
        <dbReference type="Pfam" id="PF01514"/>
    </source>
</evidence>
<organism evidence="5 6">
    <name type="scientific">Chloracidobacterium sp. N</name>
    <dbReference type="NCBI Taxonomy" id="2821540"/>
    <lineage>
        <taxon>Bacteria</taxon>
        <taxon>Pseudomonadati</taxon>
        <taxon>Acidobacteriota</taxon>
        <taxon>Terriglobia</taxon>
        <taxon>Terriglobales</taxon>
        <taxon>Acidobacteriaceae</taxon>
        <taxon>Chloracidobacterium</taxon>
        <taxon>Chloracidobacterium aggregatum</taxon>
    </lineage>
</organism>
<name>A0ABX8B7K5_9BACT</name>
<dbReference type="Proteomes" id="UP000677668">
    <property type="component" value="Chromosome 2"/>
</dbReference>
<keyword evidence="3" id="KW-1133">Transmembrane helix</keyword>
<evidence type="ECO:0000256" key="3">
    <source>
        <dbReference type="SAM" id="Phobius"/>
    </source>
</evidence>
<evidence type="ECO:0000313" key="6">
    <source>
        <dbReference type="Proteomes" id="UP000677668"/>
    </source>
</evidence>
<sequence>MSLGFLRSLAPVWRHGWRQTCRRWPALIGLWCVLLLTTACQKQEAIVTVPTETEANEIIAVLQDRGIEAKKEAAGGEDQKGWRILVVEDAFASGKAALAIRILQELGLPRPTGTGLGEDTGGGTFGGLSPTAEEAKKIKQIKTEIERQLRQLPDVARVSVNIVLPEKDIASLQPTPAKASVLLVTTAAETRFKEEDVRRLVTGGVPNLDASNVVVTIFHEPPRQLQTQLSDIEKRAKVNKLIAFVTVSVVLIALGLGGLLFYVKRRQATPAAAEAPAAAEGSERKQLQA</sequence>
<keyword evidence="6" id="KW-1185">Reference proteome</keyword>
<keyword evidence="3" id="KW-0812">Transmembrane</keyword>
<dbReference type="InterPro" id="IPR006182">
    <property type="entry name" value="FliF_N_dom"/>
</dbReference>
<dbReference type="InterPro" id="IPR043427">
    <property type="entry name" value="YscJ/FliF"/>
</dbReference>
<dbReference type="PANTHER" id="PTHR30046">
    <property type="entry name" value="FLAGELLAR M-RING PROTEIN"/>
    <property type="match status" value="1"/>
</dbReference>
<accession>A0ABX8B7K5</accession>
<evidence type="ECO:0000256" key="2">
    <source>
        <dbReference type="ARBA" id="ARBA00023136"/>
    </source>
</evidence>
<proteinExistence type="predicted"/>
<protein>
    <recommendedName>
        <fullName evidence="4">Flagellar M-ring N-terminal domain-containing protein</fullName>
    </recommendedName>
</protein>
<gene>
    <name evidence="5" type="ORF">J8C05_12485</name>
</gene>
<feature type="domain" description="Flagellar M-ring N-terminal" evidence="4">
    <location>
        <begin position="45"/>
        <end position="216"/>
    </location>
</feature>
<dbReference type="Pfam" id="PF01514">
    <property type="entry name" value="YscJ_FliF"/>
    <property type="match status" value="1"/>
</dbReference>
<dbReference type="RefSeq" id="WP_211423856.1">
    <property type="nucleotide sequence ID" value="NZ_CP072643.1"/>
</dbReference>
<keyword evidence="2 3" id="KW-0472">Membrane</keyword>
<evidence type="ECO:0000256" key="1">
    <source>
        <dbReference type="ARBA" id="ARBA00004370"/>
    </source>
</evidence>
<dbReference type="EMBL" id="CP072643">
    <property type="protein sequence ID" value="QUV95640.1"/>
    <property type="molecule type" value="Genomic_DNA"/>
</dbReference>
<feature type="transmembrane region" description="Helical" evidence="3">
    <location>
        <begin position="241"/>
        <end position="263"/>
    </location>
</feature>
<dbReference type="Gene3D" id="3.30.70.1530">
    <property type="entry name" value="Hypothetical protein rpa1041"/>
    <property type="match status" value="1"/>
</dbReference>